<evidence type="ECO:0000313" key="3">
    <source>
        <dbReference type="EMBL" id="CAG2228945.1"/>
    </source>
</evidence>
<dbReference type="Gene3D" id="1.20.1070.10">
    <property type="entry name" value="Rhodopsin 7-helix transmembrane proteins"/>
    <property type="match status" value="1"/>
</dbReference>
<keyword evidence="4" id="KW-1185">Reference proteome</keyword>
<keyword evidence="1" id="KW-1133">Transmembrane helix</keyword>
<name>A0A8S3T671_MYTED</name>
<feature type="transmembrane region" description="Helical" evidence="1">
    <location>
        <begin position="436"/>
        <end position="458"/>
    </location>
</feature>
<dbReference type="Pfam" id="PF00567">
    <property type="entry name" value="TUDOR"/>
    <property type="match status" value="1"/>
</dbReference>
<dbReference type="Gene3D" id="2.30.30.140">
    <property type="match status" value="1"/>
</dbReference>
<proteinExistence type="predicted"/>
<keyword evidence="1" id="KW-0812">Transmembrane</keyword>
<feature type="transmembrane region" description="Helical" evidence="1">
    <location>
        <begin position="366"/>
        <end position="384"/>
    </location>
</feature>
<dbReference type="AlphaFoldDB" id="A0A8S3T671"/>
<dbReference type="InterPro" id="IPR035437">
    <property type="entry name" value="SNase_OB-fold_sf"/>
</dbReference>
<dbReference type="InterPro" id="IPR050621">
    <property type="entry name" value="Tudor_domain_containing"/>
</dbReference>
<dbReference type="Gene3D" id="2.40.50.90">
    <property type="match status" value="1"/>
</dbReference>
<evidence type="ECO:0000313" key="4">
    <source>
        <dbReference type="Proteomes" id="UP000683360"/>
    </source>
</evidence>
<feature type="transmembrane region" description="Helical" evidence="1">
    <location>
        <begin position="571"/>
        <end position="594"/>
    </location>
</feature>
<dbReference type="OrthoDB" id="10011551at2759"/>
<comment type="caution">
    <text evidence="3">The sequence shown here is derived from an EMBL/GenBank/DDBJ whole genome shotgun (WGS) entry which is preliminary data.</text>
</comment>
<dbReference type="EMBL" id="CAJPWZ010002011">
    <property type="protein sequence ID" value="CAG2228945.1"/>
    <property type="molecule type" value="Genomic_DNA"/>
</dbReference>
<feature type="transmembrane region" description="Helical" evidence="1">
    <location>
        <begin position="390"/>
        <end position="415"/>
    </location>
</feature>
<dbReference type="Proteomes" id="UP000683360">
    <property type="component" value="Unassembled WGS sequence"/>
</dbReference>
<dbReference type="InterPro" id="IPR002999">
    <property type="entry name" value="Tudor"/>
</dbReference>
<dbReference type="SMART" id="SM00333">
    <property type="entry name" value="TUDOR"/>
    <property type="match status" value="1"/>
</dbReference>
<dbReference type="PANTHER" id="PTHR22948:SF72">
    <property type="entry name" value="TUDOR DOMAIN-CONTAINING PROTEIN"/>
    <property type="match status" value="1"/>
</dbReference>
<feature type="domain" description="Tudor" evidence="2">
    <location>
        <begin position="95"/>
        <end position="171"/>
    </location>
</feature>
<evidence type="ECO:0000259" key="2">
    <source>
        <dbReference type="PROSITE" id="PS50304"/>
    </source>
</evidence>
<dbReference type="SUPFAM" id="SSF63748">
    <property type="entry name" value="Tudor/PWWP/MBT"/>
    <property type="match status" value="1"/>
</dbReference>
<feature type="transmembrane region" description="Helical" evidence="1">
    <location>
        <begin position="478"/>
        <end position="502"/>
    </location>
</feature>
<dbReference type="PROSITE" id="PS50304">
    <property type="entry name" value="TUDOR"/>
    <property type="match status" value="1"/>
</dbReference>
<feature type="transmembrane region" description="Helical" evidence="1">
    <location>
        <begin position="322"/>
        <end position="345"/>
    </location>
</feature>
<gene>
    <name evidence="3" type="ORF">MEDL_41864</name>
</gene>
<organism evidence="3 4">
    <name type="scientific">Mytilus edulis</name>
    <name type="common">Blue mussel</name>
    <dbReference type="NCBI Taxonomy" id="6550"/>
    <lineage>
        <taxon>Eukaryota</taxon>
        <taxon>Metazoa</taxon>
        <taxon>Spiralia</taxon>
        <taxon>Lophotrochozoa</taxon>
        <taxon>Mollusca</taxon>
        <taxon>Bivalvia</taxon>
        <taxon>Autobranchia</taxon>
        <taxon>Pteriomorphia</taxon>
        <taxon>Mytilida</taxon>
        <taxon>Mytiloidea</taxon>
        <taxon>Mytilidae</taxon>
        <taxon>Mytilinae</taxon>
        <taxon>Mytilus</taxon>
    </lineage>
</organism>
<dbReference type="PANTHER" id="PTHR22948">
    <property type="entry name" value="TUDOR DOMAIN CONTAINING PROTEIN"/>
    <property type="match status" value="1"/>
</dbReference>
<accession>A0A8S3T671</accession>
<dbReference type="FunFam" id="2.30.30.140:FF:000018">
    <property type="entry name" value="Serine/threonine-protein kinase 31"/>
    <property type="match status" value="1"/>
</dbReference>
<keyword evidence="1" id="KW-0472">Membrane</keyword>
<reference evidence="3" key="1">
    <citation type="submission" date="2021-03" db="EMBL/GenBank/DDBJ databases">
        <authorList>
            <person name="Bekaert M."/>
        </authorList>
    </citation>
    <scope>NUCLEOTIDE SEQUENCE</scope>
</reference>
<sequence length="690" mass="78186">MFASSEDLRINCDQMNNNEVEVIEMTTSDIPLPNIDTSLNCYNVMLSFVKSPSHFFVHIVSEVTANTLNVMSNNINTHHSKLSRKQLQKLSKTLTPKVNDVCCAQFMEDNKFYRAQVMEIIQTPDSPQKVCENDSDSSVSGKIKVFYMDYGDVEIVPKRRLFPLPKELQNIPSLAIKCSLAHAQPVKKSKHWSADAKECFNKLTGDDKVLKMIIVDGSIEETLGSVDADPLKVVLVDNNDKEEICINVDLIKQGFAELDVKEDLKTEVGALDKFGAWDPMMEDFLSARNSYKVDVDDAGVATVGYTVNTTMNLPESLPNDPVIPTVITTLINCVGALALLSNLLGLSITKFVSGKSSPVLILMRNLLVVDMIMTIYGIFKSFILQRKDNLYINCFLPECLFISASLGSFFFLLWMNADLCCRLTKSWTNGRKLHQANVNTAIMLFWNFSLVLGFLPIIGWNDSKEVDKCNPISFYNDVYLSVIASFWMLGIIISLISMFISYKCMSHFDNSKKFLHKSILTVSRHKRMIVCVQFELGTLCLCFTSEIIIVHVIGNFTRNGNIEWINKTDSVLLFCAIAFQSRSLLNAISHFVMLSQMKYKPNVRKEWTKQKLALKKTFSIDSAASSIRQFKNSLRKSPRIYAIYNEENFEDLPYIRKQEQDERSSITPSHLTFDEFYTSMTNLQGNVTSL</sequence>
<feature type="transmembrane region" description="Helical" evidence="1">
    <location>
        <begin position="528"/>
        <end position="551"/>
    </location>
</feature>
<protein>
    <submittedName>
        <fullName evidence="3">TDRD1_4_6_7</fullName>
    </submittedName>
</protein>
<dbReference type="SUPFAM" id="SSF81321">
    <property type="entry name" value="Family A G protein-coupled receptor-like"/>
    <property type="match status" value="1"/>
</dbReference>
<evidence type="ECO:0000256" key="1">
    <source>
        <dbReference type="SAM" id="Phobius"/>
    </source>
</evidence>